<name>M8APG9_AEGTA</name>
<accession>M8APG9</accession>
<sequence>MAAFLRNLLLATAQQYYVGVDDGHHNMERRLRLYAAAYMLLAVSFLLRATPPPSSNAGADAVTGFLLWVAAVALLLLSFVHQRFPAAAVAATDLAQAALEPLFELLN</sequence>
<protein>
    <submittedName>
        <fullName evidence="1">Uncharacterized protein</fullName>
    </submittedName>
</protein>
<dbReference type="AlphaFoldDB" id="M8APG9"/>
<proteinExistence type="predicted"/>
<dbReference type="EnsemblPlants" id="EMT06451">
    <property type="protein sequence ID" value="EMT06451"/>
    <property type="gene ID" value="F775_02709"/>
</dbReference>
<evidence type="ECO:0000313" key="1">
    <source>
        <dbReference type="EnsemblPlants" id="EMT06451"/>
    </source>
</evidence>
<organism evidence="1">
    <name type="scientific">Aegilops tauschii</name>
    <name type="common">Tausch's goatgrass</name>
    <name type="synonym">Aegilops squarrosa</name>
    <dbReference type="NCBI Taxonomy" id="37682"/>
    <lineage>
        <taxon>Eukaryota</taxon>
        <taxon>Viridiplantae</taxon>
        <taxon>Streptophyta</taxon>
        <taxon>Embryophyta</taxon>
        <taxon>Tracheophyta</taxon>
        <taxon>Spermatophyta</taxon>
        <taxon>Magnoliopsida</taxon>
        <taxon>Liliopsida</taxon>
        <taxon>Poales</taxon>
        <taxon>Poaceae</taxon>
        <taxon>BOP clade</taxon>
        <taxon>Pooideae</taxon>
        <taxon>Triticodae</taxon>
        <taxon>Triticeae</taxon>
        <taxon>Triticinae</taxon>
        <taxon>Aegilops</taxon>
    </lineage>
</organism>
<reference evidence="1" key="1">
    <citation type="submission" date="2015-06" db="UniProtKB">
        <authorList>
            <consortium name="EnsemblPlants"/>
        </authorList>
    </citation>
    <scope>IDENTIFICATION</scope>
</reference>